<dbReference type="GO" id="GO:0005789">
    <property type="term" value="C:endoplasmic reticulum membrane"/>
    <property type="evidence" value="ECO:0007669"/>
    <property type="project" value="TreeGrafter"/>
</dbReference>
<dbReference type="Pfam" id="PF08636">
    <property type="entry name" value="Pkr1"/>
    <property type="match status" value="1"/>
</dbReference>
<keyword evidence="2" id="KW-1133">Transmembrane helix</keyword>
<keyword evidence="2" id="KW-0472">Membrane</keyword>
<protein>
    <submittedName>
        <fullName evidence="3">Uncharacterized protein</fullName>
    </submittedName>
</protein>
<dbReference type="PANTHER" id="PTHR28251">
    <property type="entry name" value="V-TYPE ATPASE ASSEMBLY FACTOR PKR1"/>
    <property type="match status" value="1"/>
</dbReference>
<sequence>MSADLPLPPAKSSGIIRDIASSIFEPGVNRGVLVVMNSAFAGLFVILAYLLFATGFNIHVCALALIALSLFASIQWFVKEATASKINAASVGSKSSGNQPLATAAAKSGPNKNKKKKL</sequence>
<dbReference type="GO" id="GO:0070072">
    <property type="term" value="P:vacuolar proton-transporting V-type ATPase complex assembly"/>
    <property type="evidence" value="ECO:0007669"/>
    <property type="project" value="InterPro"/>
</dbReference>
<dbReference type="Proteomes" id="UP001150907">
    <property type="component" value="Unassembled WGS sequence"/>
</dbReference>
<name>A0A9W8EGJ3_9FUNG</name>
<evidence type="ECO:0000256" key="1">
    <source>
        <dbReference type="SAM" id="MobiDB-lite"/>
    </source>
</evidence>
<keyword evidence="4" id="KW-1185">Reference proteome</keyword>
<dbReference type="EMBL" id="JANBQF010000546">
    <property type="protein sequence ID" value="KAJ2000347.1"/>
    <property type="molecule type" value="Genomic_DNA"/>
</dbReference>
<evidence type="ECO:0000256" key="2">
    <source>
        <dbReference type="SAM" id="Phobius"/>
    </source>
</evidence>
<feature type="transmembrane region" description="Helical" evidence="2">
    <location>
        <begin position="31"/>
        <end position="50"/>
    </location>
</feature>
<feature type="region of interest" description="Disordered" evidence="1">
    <location>
        <begin position="88"/>
        <end position="118"/>
    </location>
</feature>
<evidence type="ECO:0000313" key="3">
    <source>
        <dbReference type="EMBL" id="KAJ2000347.1"/>
    </source>
</evidence>
<keyword evidence="2" id="KW-0812">Transmembrane</keyword>
<dbReference type="OrthoDB" id="9626941at2759"/>
<dbReference type="AlphaFoldDB" id="A0A9W8EGJ3"/>
<accession>A0A9W8EGJ3</accession>
<reference evidence="3" key="1">
    <citation type="submission" date="2022-07" db="EMBL/GenBank/DDBJ databases">
        <title>Phylogenomic reconstructions and comparative analyses of Kickxellomycotina fungi.</title>
        <authorList>
            <person name="Reynolds N.K."/>
            <person name="Stajich J.E."/>
            <person name="Barry K."/>
            <person name="Grigoriev I.V."/>
            <person name="Crous P."/>
            <person name="Smith M.E."/>
        </authorList>
    </citation>
    <scope>NUCLEOTIDE SEQUENCE</scope>
    <source>
        <strain evidence="3">IMI 214461</strain>
    </source>
</reference>
<dbReference type="PANTHER" id="PTHR28251:SF1">
    <property type="entry name" value="V-TYPE ATPASE ASSEMBLY FACTOR PKR1"/>
    <property type="match status" value="1"/>
</dbReference>
<organism evidence="3 4">
    <name type="scientific">Coemansia thaxteri</name>
    <dbReference type="NCBI Taxonomy" id="2663907"/>
    <lineage>
        <taxon>Eukaryota</taxon>
        <taxon>Fungi</taxon>
        <taxon>Fungi incertae sedis</taxon>
        <taxon>Zoopagomycota</taxon>
        <taxon>Kickxellomycotina</taxon>
        <taxon>Kickxellomycetes</taxon>
        <taxon>Kickxellales</taxon>
        <taxon>Kickxellaceae</taxon>
        <taxon>Coemansia</taxon>
    </lineage>
</organism>
<dbReference type="InterPro" id="IPR013945">
    <property type="entry name" value="Pkr1"/>
</dbReference>
<gene>
    <name evidence="3" type="ORF">H4R26_004660</name>
</gene>
<proteinExistence type="predicted"/>
<feature type="transmembrane region" description="Helical" evidence="2">
    <location>
        <begin position="56"/>
        <end position="78"/>
    </location>
</feature>
<comment type="caution">
    <text evidence="3">The sequence shown here is derived from an EMBL/GenBank/DDBJ whole genome shotgun (WGS) entry which is preliminary data.</text>
</comment>
<feature type="compositionally biased region" description="Polar residues" evidence="1">
    <location>
        <begin position="88"/>
        <end position="101"/>
    </location>
</feature>
<evidence type="ECO:0000313" key="4">
    <source>
        <dbReference type="Proteomes" id="UP001150907"/>
    </source>
</evidence>